<dbReference type="EMBL" id="AY911856">
    <property type="protein sequence ID" value="AAX97501.1"/>
    <property type="molecule type" value="Genomic_DNA"/>
</dbReference>
<dbReference type="CDD" id="cd00093">
    <property type="entry name" value="HTH_XRE"/>
    <property type="match status" value="1"/>
</dbReference>
<dbReference type="RefSeq" id="WP_049779704.1">
    <property type="nucleotide sequence ID" value="NZ_CAKMAK010000002.1"/>
</dbReference>
<dbReference type="SUPFAM" id="SSF47413">
    <property type="entry name" value="lambda repressor-like DNA-binding domains"/>
    <property type="match status" value="1"/>
</dbReference>
<proteinExistence type="predicted"/>
<protein>
    <submittedName>
        <fullName evidence="2">Putative transcriptional regulator</fullName>
    </submittedName>
</protein>
<dbReference type="Gene3D" id="1.10.260.40">
    <property type="entry name" value="lambda repressor-like DNA-binding domains"/>
    <property type="match status" value="1"/>
</dbReference>
<evidence type="ECO:0000313" key="2">
    <source>
        <dbReference type="EMBL" id="AAX97501.1"/>
    </source>
</evidence>
<dbReference type="PROSITE" id="PS50943">
    <property type="entry name" value="HTH_CROC1"/>
    <property type="match status" value="1"/>
</dbReference>
<dbReference type="AlphaFoldDB" id="Q4JCS5"/>
<feature type="domain" description="HTH cro/C1-type" evidence="1">
    <location>
        <begin position="8"/>
        <end position="63"/>
    </location>
</feature>
<sequence>MSKIGVNISHRRHELKMTQEELANATDLSTNYVSRLERGEVEYIRALTLSKIAKGLKTTMEKLIDGNTNQQHIRGHYQSTLINLLDQIDEQKAEEISKNVLDLVSSNIVVHNSSTKNNQQKSSRR</sequence>
<reference evidence="2" key="1">
    <citation type="journal article" date="2005" name="Appl. Environ. Microbiol.">
        <title>Highly hydrolytic reuteransucrase from probiotic Lactobacillus reuteri strain ATCC 55730.</title>
        <authorList>
            <person name="Kralj S."/>
            <person name="Stripling E."/>
            <person name="Sanders P."/>
            <person name="van Geel-Schutten G.H."/>
            <person name="Dijkhuizen L."/>
        </authorList>
    </citation>
    <scope>NUCLEOTIDE SEQUENCE</scope>
    <source>
        <strain evidence="2">ATCC 55730</strain>
    </source>
</reference>
<dbReference type="SMART" id="SM00530">
    <property type="entry name" value="HTH_XRE"/>
    <property type="match status" value="1"/>
</dbReference>
<evidence type="ECO:0000259" key="1">
    <source>
        <dbReference type="PROSITE" id="PS50943"/>
    </source>
</evidence>
<dbReference type="InterPro" id="IPR010982">
    <property type="entry name" value="Lambda_DNA-bd_dom_sf"/>
</dbReference>
<organism evidence="2">
    <name type="scientific">Limosilactobacillus reuteri</name>
    <name type="common">Lactobacillus reuteri</name>
    <dbReference type="NCBI Taxonomy" id="1598"/>
    <lineage>
        <taxon>Bacteria</taxon>
        <taxon>Bacillati</taxon>
        <taxon>Bacillota</taxon>
        <taxon>Bacilli</taxon>
        <taxon>Lactobacillales</taxon>
        <taxon>Lactobacillaceae</taxon>
        <taxon>Limosilactobacillus</taxon>
    </lineage>
</organism>
<dbReference type="InterPro" id="IPR001387">
    <property type="entry name" value="Cro/C1-type_HTH"/>
</dbReference>
<name>Q4JCS5_LIMRT</name>
<dbReference type="GO" id="GO:0003677">
    <property type="term" value="F:DNA binding"/>
    <property type="evidence" value="ECO:0007669"/>
    <property type="project" value="InterPro"/>
</dbReference>
<dbReference type="Pfam" id="PF01381">
    <property type="entry name" value="HTH_3"/>
    <property type="match status" value="1"/>
</dbReference>
<accession>Q4JCS5</accession>